<name>A0AAV7N5P4_PLEWA</name>
<evidence type="ECO:0000256" key="1">
    <source>
        <dbReference type="SAM" id="MobiDB-lite"/>
    </source>
</evidence>
<dbReference type="EMBL" id="JANPWB010000013">
    <property type="protein sequence ID" value="KAJ1110789.1"/>
    <property type="molecule type" value="Genomic_DNA"/>
</dbReference>
<dbReference type="Proteomes" id="UP001066276">
    <property type="component" value="Chromosome 9"/>
</dbReference>
<feature type="region of interest" description="Disordered" evidence="1">
    <location>
        <begin position="1"/>
        <end position="26"/>
    </location>
</feature>
<feature type="compositionally biased region" description="Polar residues" evidence="1">
    <location>
        <begin position="1"/>
        <end position="17"/>
    </location>
</feature>
<accession>A0AAV7N5P4</accession>
<keyword evidence="3" id="KW-1185">Reference proteome</keyword>
<proteinExistence type="predicted"/>
<reference evidence="2" key="1">
    <citation type="journal article" date="2022" name="bioRxiv">
        <title>Sequencing and chromosome-scale assembly of the giantPleurodeles waltlgenome.</title>
        <authorList>
            <person name="Brown T."/>
            <person name="Elewa A."/>
            <person name="Iarovenko S."/>
            <person name="Subramanian E."/>
            <person name="Araus A.J."/>
            <person name="Petzold A."/>
            <person name="Susuki M."/>
            <person name="Suzuki K.-i.T."/>
            <person name="Hayashi T."/>
            <person name="Toyoda A."/>
            <person name="Oliveira C."/>
            <person name="Osipova E."/>
            <person name="Leigh N.D."/>
            <person name="Simon A."/>
            <person name="Yun M.H."/>
        </authorList>
    </citation>
    <scope>NUCLEOTIDE SEQUENCE</scope>
    <source>
        <strain evidence="2">20211129_DDA</strain>
        <tissue evidence="2">Liver</tissue>
    </source>
</reference>
<evidence type="ECO:0000313" key="3">
    <source>
        <dbReference type="Proteomes" id="UP001066276"/>
    </source>
</evidence>
<protein>
    <submittedName>
        <fullName evidence="2">Uncharacterized protein</fullName>
    </submittedName>
</protein>
<organism evidence="2 3">
    <name type="scientific">Pleurodeles waltl</name>
    <name type="common">Iberian ribbed newt</name>
    <dbReference type="NCBI Taxonomy" id="8319"/>
    <lineage>
        <taxon>Eukaryota</taxon>
        <taxon>Metazoa</taxon>
        <taxon>Chordata</taxon>
        <taxon>Craniata</taxon>
        <taxon>Vertebrata</taxon>
        <taxon>Euteleostomi</taxon>
        <taxon>Amphibia</taxon>
        <taxon>Batrachia</taxon>
        <taxon>Caudata</taxon>
        <taxon>Salamandroidea</taxon>
        <taxon>Salamandridae</taxon>
        <taxon>Pleurodelinae</taxon>
        <taxon>Pleurodeles</taxon>
    </lineage>
</organism>
<comment type="caution">
    <text evidence="2">The sequence shown here is derived from an EMBL/GenBank/DDBJ whole genome shotgun (WGS) entry which is preliminary data.</text>
</comment>
<dbReference type="AlphaFoldDB" id="A0AAV7N5P4"/>
<gene>
    <name evidence="2" type="ORF">NDU88_008135</name>
</gene>
<sequence length="127" mass="13929">MQRNQRANSKGSASTSGVGEFPEVNEEHHMEERLFEALGNYVQDLVNQALIKSLKPFSQLLMRYGHRELRGWTPISNASKDDLTSDLGFTQRASLGPASSAEILAQMAASVLKDHEYGSFTSLGASN</sequence>
<evidence type="ECO:0000313" key="2">
    <source>
        <dbReference type="EMBL" id="KAJ1110789.1"/>
    </source>
</evidence>